<keyword evidence="2 4" id="KW-0560">Oxidoreductase</keyword>
<dbReference type="PANTHER" id="PTHR43846">
    <property type="entry name" value="UPF0176 PROTEIN YCEA"/>
    <property type="match status" value="1"/>
</dbReference>
<name>A0A7H1AZY4_9GAMM</name>
<dbReference type="HAMAP" id="MF_00469">
    <property type="entry name" value="TrhO"/>
    <property type="match status" value="1"/>
</dbReference>
<dbReference type="EC" id="1.14.-.-" evidence="4"/>
<evidence type="ECO:0000256" key="4">
    <source>
        <dbReference type="HAMAP-Rule" id="MF_00469"/>
    </source>
</evidence>
<evidence type="ECO:0000313" key="7">
    <source>
        <dbReference type="Proteomes" id="UP000516346"/>
    </source>
</evidence>
<evidence type="ECO:0000256" key="1">
    <source>
        <dbReference type="ARBA" id="ARBA00022694"/>
    </source>
</evidence>
<dbReference type="CDD" id="cd01518">
    <property type="entry name" value="RHOD_YceA"/>
    <property type="match status" value="1"/>
</dbReference>
<dbReference type="InterPro" id="IPR001763">
    <property type="entry name" value="Rhodanese-like_dom"/>
</dbReference>
<dbReference type="GO" id="GO:0016740">
    <property type="term" value="F:transferase activity"/>
    <property type="evidence" value="ECO:0007669"/>
    <property type="project" value="UniProtKB-KW"/>
</dbReference>
<dbReference type="SUPFAM" id="SSF52821">
    <property type="entry name" value="Rhodanese/Cell cycle control phosphatase"/>
    <property type="match status" value="1"/>
</dbReference>
<dbReference type="PROSITE" id="PS50206">
    <property type="entry name" value="RHODANESE_3"/>
    <property type="match status" value="1"/>
</dbReference>
<dbReference type="Gene3D" id="3.30.70.100">
    <property type="match status" value="1"/>
</dbReference>
<dbReference type="AlphaFoldDB" id="A0A7H1AZY4"/>
<feature type="domain" description="Rhodanese" evidence="5">
    <location>
        <begin position="146"/>
        <end position="236"/>
    </location>
</feature>
<dbReference type="PANTHER" id="PTHR43846:SF1">
    <property type="entry name" value="TRNA URIDINE(34) HYDROXYLASE"/>
    <property type="match status" value="1"/>
</dbReference>
<dbReference type="SMART" id="SM00450">
    <property type="entry name" value="RHOD"/>
    <property type="match status" value="1"/>
</dbReference>
<dbReference type="Pfam" id="PF00581">
    <property type="entry name" value="Rhodanese"/>
    <property type="match status" value="1"/>
</dbReference>
<comment type="similarity">
    <text evidence="4">Belongs to the TrhO family.</text>
</comment>
<dbReference type="InterPro" id="IPR022111">
    <property type="entry name" value="Rhodanese_C"/>
</dbReference>
<dbReference type="Proteomes" id="UP000516346">
    <property type="component" value="Chromosome"/>
</dbReference>
<accession>A0A7H1AZY4</accession>
<keyword evidence="1 4" id="KW-0819">tRNA processing</keyword>
<dbReference type="Pfam" id="PF12368">
    <property type="entry name" value="Rhodanese_C"/>
    <property type="match status" value="1"/>
</dbReference>
<evidence type="ECO:0000259" key="5">
    <source>
        <dbReference type="PROSITE" id="PS50206"/>
    </source>
</evidence>
<dbReference type="InterPro" id="IPR020936">
    <property type="entry name" value="TrhO"/>
</dbReference>
<dbReference type="GO" id="GO:0016705">
    <property type="term" value="F:oxidoreductase activity, acting on paired donors, with incorporation or reduction of molecular oxygen"/>
    <property type="evidence" value="ECO:0007669"/>
    <property type="project" value="UniProtKB-UniRule"/>
</dbReference>
<sequence length="313" mass="37037">MSNLHNMISRKELKKRMLFTNELRLTISFYKYFFINNPQYFRDEIYKFFFKQHVLGRVYVAHEGINAQISVFQRSYHVVKEFLYSLHPSLRNLRINKSLNNRARSFWLLCVKVKKKIVQDGICNPLFDPNHVGEYIQAEQVNAMLNDNETIFVDMRNSYEYAIGHFEKAIEIKSMTFRQQLKDVIQLMQHAKDKKIVLYCTGGIRCEKASAWMIFNGFKHVYHIEGGIINYVRTAKKIGFPILFKGSNFVFDHRMCEKVSDDVLSHCRQCKEPSDNYVNCNYDPCHLLFIQCKYCSINYNHCCSVNCMKKNIS</sequence>
<reference evidence="6 7" key="1">
    <citation type="submission" date="2020-09" db="EMBL/GenBank/DDBJ databases">
        <title>Genome sequence of the banana aphid, Pentalonia nigronervosa Coquerel (Hemiptera: Aphididae) and its symbionts.</title>
        <authorList>
            <person name="Mathers T.C."/>
            <person name="Mugford S.T."/>
            <person name="Hogenhout S.A."/>
            <person name="Tripathi L."/>
        </authorList>
    </citation>
    <scope>NUCLEOTIDE SEQUENCE [LARGE SCALE GENOMIC DNA]</scope>
    <source>
        <strain evidence="6">Ba4</strain>
    </source>
</reference>
<keyword evidence="6" id="KW-0808">Transferase</keyword>
<evidence type="ECO:0000256" key="3">
    <source>
        <dbReference type="ARBA" id="ARBA00045625"/>
    </source>
</evidence>
<organism evidence="6 7">
    <name type="scientific">Buchnera aphidicola</name>
    <name type="common">Pentalonia nigronervosa</name>
    <dbReference type="NCBI Taxonomy" id="1309793"/>
    <lineage>
        <taxon>Bacteria</taxon>
        <taxon>Pseudomonadati</taxon>
        <taxon>Pseudomonadota</taxon>
        <taxon>Gammaproteobacteria</taxon>
        <taxon>Enterobacterales</taxon>
        <taxon>Erwiniaceae</taxon>
        <taxon>Buchnera</taxon>
    </lineage>
</organism>
<dbReference type="NCBIfam" id="NF001133">
    <property type="entry name" value="PRK00142.1-1"/>
    <property type="match status" value="1"/>
</dbReference>
<dbReference type="InterPro" id="IPR040503">
    <property type="entry name" value="TRHO_N"/>
</dbReference>
<comment type="catalytic activity">
    <reaction evidence="4">
        <text>uridine(34) in tRNA + AH2 + O2 = 5-hydroxyuridine(34) in tRNA + A + H2O</text>
        <dbReference type="Rhea" id="RHEA:64224"/>
        <dbReference type="Rhea" id="RHEA-COMP:11727"/>
        <dbReference type="Rhea" id="RHEA-COMP:13381"/>
        <dbReference type="ChEBI" id="CHEBI:13193"/>
        <dbReference type="ChEBI" id="CHEBI:15377"/>
        <dbReference type="ChEBI" id="CHEBI:15379"/>
        <dbReference type="ChEBI" id="CHEBI:17499"/>
        <dbReference type="ChEBI" id="CHEBI:65315"/>
        <dbReference type="ChEBI" id="CHEBI:136877"/>
    </reaction>
</comment>
<dbReference type="GO" id="GO:0006400">
    <property type="term" value="P:tRNA modification"/>
    <property type="evidence" value="ECO:0007669"/>
    <property type="project" value="UniProtKB-UniRule"/>
</dbReference>
<gene>
    <name evidence="4" type="primary">trhO</name>
    <name evidence="6" type="ORF">ICW73_01070</name>
</gene>
<dbReference type="Pfam" id="PF17773">
    <property type="entry name" value="UPF0176_N"/>
    <property type="match status" value="1"/>
</dbReference>
<dbReference type="Gene3D" id="3.40.250.10">
    <property type="entry name" value="Rhodanese-like domain"/>
    <property type="match status" value="1"/>
</dbReference>
<evidence type="ECO:0000313" key="6">
    <source>
        <dbReference type="EMBL" id="QNS02039.1"/>
    </source>
</evidence>
<dbReference type="InterPro" id="IPR036873">
    <property type="entry name" value="Rhodanese-like_dom_sf"/>
</dbReference>
<dbReference type="EMBL" id="CP061275">
    <property type="protein sequence ID" value="QNS02039.1"/>
    <property type="molecule type" value="Genomic_DNA"/>
</dbReference>
<evidence type="ECO:0000256" key="2">
    <source>
        <dbReference type="ARBA" id="ARBA00023002"/>
    </source>
</evidence>
<protein>
    <recommendedName>
        <fullName evidence="4">tRNA uridine(34) hydroxylase</fullName>
        <ecNumber evidence="4">1.14.-.-</ecNumber>
    </recommendedName>
    <alternativeName>
        <fullName evidence="4">tRNA hydroxylation protein O</fullName>
    </alternativeName>
</protein>
<comment type="function">
    <text evidence="3">Catalyzes oxygen-dependent 5-hydroxyuridine (ho5U) modification at position 34 in tRNAs, the first step in 5-carboxymethoxyuridine (cmo5U) biosynthesis. May be part of an alternate pathway, which is able to bypass cmo5U biogenesis in a subset of tRNAs under aerobic conditions.</text>
</comment>
<proteinExistence type="inferred from homology"/>